<dbReference type="Proteomes" id="UP000006034">
    <property type="component" value="Unassembled WGS sequence"/>
</dbReference>
<dbReference type="Pfam" id="PF03724">
    <property type="entry name" value="META"/>
    <property type="match status" value="1"/>
</dbReference>
<comment type="caution">
    <text evidence="2">The sequence shown here is derived from an EMBL/GenBank/DDBJ whole genome shotgun (WGS) entry which is preliminary data.</text>
</comment>
<sequence>MKNIPLLSRAPRFSHMLLAVLASVVFGGCSPYQKAAPQPEPTVPLTGMVTYRERMALPPDAELTVTLHRKTSDGRMLVAEERASTEGRNVPLPFSIACPAADSSSMSYELEAAISSGGTTLFATTRPLTVHPGDADIMVLTHRVMDTAPVTDGLAGTRWKLVELNGKPAEVYDNQPEPHLLFNPEGAQGQISGSDGCNSLIGSYTLQGDRIGFSQLGSTMMLCPKGDAQARALAQALAGATSVSHSGDTLDLWSGKTRVARFKATAL</sequence>
<dbReference type="AlphaFoldDB" id="E5YBK4"/>
<dbReference type="InterPro" id="IPR053147">
    <property type="entry name" value="Hsp_HslJ-like"/>
</dbReference>
<dbReference type="RefSeq" id="WP_005030592.1">
    <property type="nucleotide sequence ID" value="NZ_KE150238.1"/>
</dbReference>
<name>E5YBK4_BILW3</name>
<feature type="domain" description="DUF306" evidence="1">
    <location>
        <begin position="153"/>
        <end position="262"/>
    </location>
</feature>
<dbReference type="PANTHER" id="PTHR35535">
    <property type="entry name" value="HEAT SHOCK PROTEIN HSLJ"/>
    <property type="match status" value="1"/>
</dbReference>
<reference evidence="2 3" key="1">
    <citation type="submission" date="2010-10" db="EMBL/GenBank/DDBJ databases">
        <authorList>
            <consortium name="The Broad Institute Genome Sequencing Platform"/>
            <person name="Ward D."/>
            <person name="Earl A."/>
            <person name="Feldgarden M."/>
            <person name="Young S.K."/>
            <person name="Gargeya S."/>
            <person name="Zeng Q."/>
            <person name="Alvarado L."/>
            <person name="Berlin A."/>
            <person name="Bochicchio J."/>
            <person name="Chapman S.B."/>
            <person name="Chen Z."/>
            <person name="Freedman E."/>
            <person name="Gellesch M."/>
            <person name="Goldberg J."/>
            <person name="Griggs A."/>
            <person name="Gujja S."/>
            <person name="Heilman E."/>
            <person name="Heiman D."/>
            <person name="Howarth C."/>
            <person name="Mehta T."/>
            <person name="Neiman D."/>
            <person name="Pearson M."/>
            <person name="Roberts A."/>
            <person name="Saif S."/>
            <person name="Shea T."/>
            <person name="Shenoy N."/>
            <person name="Sisk P."/>
            <person name="Stolte C."/>
            <person name="Sykes S."/>
            <person name="White J."/>
            <person name="Yandava C."/>
            <person name="Allen-Vercoe E."/>
            <person name="Sibley C."/>
            <person name="Ambrose C.E."/>
            <person name="Strauss J."/>
            <person name="Daigneault M."/>
            <person name="Haas B."/>
            <person name="Nusbaum C."/>
            <person name="Birren B."/>
        </authorList>
    </citation>
    <scope>NUCLEOTIDE SEQUENCE [LARGE SCALE GENOMIC DNA]</scope>
    <source>
        <strain evidence="2 3">3_1_6</strain>
    </source>
</reference>
<dbReference type="GeneID" id="78084422"/>
<organism evidence="2 3">
    <name type="scientific">Bilophila wadsworthia (strain 3_1_6)</name>
    <dbReference type="NCBI Taxonomy" id="563192"/>
    <lineage>
        <taxon>Bacteria</taxon>
        <taxon>Pseudomonadati</taxon>
        <taxon>Thermodesulfobacteriota</taxon>
        <taxon>Desulfovibrionia</taxon>
        <taxon>Desulfovibrionales</taxon>
        <taxon>Desulfovibrionaceae</taxon>
        <taxon>Bilophila</taxon>
    </lineage>
</organism>
<dbReference type="PANTHER" id="PTHR35535:SF1">
    <property type="entry name" value="HEAT SHOCK PROTEIN HSLJ"/>
    <property type="match status" value="1"/>
</dbReference>
<dbReference type="OrthoDB" id="423130at2"/>
<dbReference type="Gene3D" id="2.40.128.270">
    <property type="match status" value="1"/>
</dbReference>
<dbReference type="InterPro" id="IPR039366">
    <property type="entry name" value="Pilotin"/>
</dbReference>
<dbReference type="EMBL" id="ADCP02000001">
    <property type="protein sequence ID" value="EFV42585.1"/>
    <property type="molecule type" value="Genomic_DNA"/>
</dbReference>
<evidence type="ECO:0000313" key="2">
    <source>
        <dbReference type="EMBL" id="EFV42585.1"/>
    </source>
</evidence>
<keyword evidence="3" id="KW-1185">Reference proteome</keyword>
<gene>
    <name evidence="2" type="ORF">HMPREF0179_03577</name>
</gene>
<proteinExistence type="predicted"/>
<dbReference type="InterPro" id="IPR005184">
    <property type="entry name" value="DUF306_Meta_HslJ"/>
</dbReference>
<evidence type="ECO:0000313" key="3">
    <source>
        <dbReference type="Proteomes" id="UP000006034"/>
    </source>
</evidence>
<dbReference type="eggNOG" id="COG3187">
    <property type="taxonomic scope" value="Bacteria"/>
</dbReference>
<accession>E5YBK4</accession>
<dbReference type="HOGENOM" id="CLU_085265_0_0_7"/>
<dbReference type="InterPro" id="IPR038670">
    <property type="entry name" value="HslJ-like_sf"/>
</dbReference>
<dbReference type="STRING" id="563192.HMPREF0179_03577"/>
<dbReference type="Pfam" id="PF09619">
    <property type="entry name" value="YscW"/>
    <property type="match status" value="1"/>
</dbReference>
<reference evidence="2 3" key="2">
    <citation type="submission" date="2013-04" db="EMBL/GenBank/DDBJ databases">
        <title>The Genome Sequence of Bilophila wadsworthia 3_1_6.</title>
        <authorList>
            <consortium name="The Broad Institute Genomics Platform"/>
            <person name="Earl A."/>
            <person name="Ward D."/>
            <person name="Feldgarden M."/>
            <person name="Gevers D."/>
            <person name="Sibley C."/>
            <person name="Strauss J."/>
            <person name="Allen-Vercoe E."/>
            <person name="Walker B."/>
            <person name="Young S."/>
            <person name="Zeng Q."/>
            <person name="Gargeya S."/>
            <person name="Fitzgerald M."/>
            <person name="Haas B."/>
            <person name="Abouelleil A."/>
            <person name="Allen A.W."/>
            <person name="Alvarado L."/>
            <person name="Arachchi H.M."/>
            <person name="Berlin A.M."/>
            <person name="Chapman S.B."/>
            <person name="Gainer-Dewar J."/>
            <person name="Goldberg J."/>
            <person name="Griggs A."/>
            <person name="Gujja S."/>
            <person name="Hansen M."/>
            <person name="Howarth C."/>
            <person name="Imamovic A."/>
            <person name="Ireland A."/>
            <person name="Larimer J."/>
            <person name="McCowan C."/>
            <person name="Murphy C."/>
            <person name="Pearson M."/>
            <person name="Poon T.W."/>
            <person name="Priest M."/>
            <person name="Roberts A."/>
            <person name="Saif S."/>
            <person name="Shea T."/>
            <person name="Sisk P."/>
            <person name="Sykes S."/>
            <person name="Wortman J."/>
            <person name="Nusbaum C."/>
            <person name="Birren B."/>
        </authorList>
    </citation>
    <scope>NUCLEOTIDE SEQUENCE [LARGE SCALE GENOMIC DNA]</scope>
    <source>
        <strain evidence="2 3">3_1_6</strain>
    </source>
</reference>
<protein>
    <recommendedName>
        <fullName evidence="1">DUF306 domain-containing protein</fullName>
    </recommendedName>
</protein>
<dbReference type="PROSITE" id="PS51257">
    <property type="entry name" value="PROKAR_LIPOPROTEIN"/>
    <property type="match status" value="1"/>
</dbReference>
<evidence type="ECO:0000259" key="1">
    <source>
        <dbReference type="Pfam" id="PF03724"/>
    </source>
</evidence>